<dbReference type="InterPro" id="IPR029052">
    <property type="entry name" value="Metallo-depent_PP-like"/>
</dbReference>
<dbReference type="InterPro" id="IPR024028">
    <property type="entry name" value="PNKP_bac"/>
</dbReference>
<dbReference type="Gene3D" id="3.30.470.30">
    <property type="entry name" value="DNA ligase/mRNA capping enzyme"/>
    <property type="match status" value="2"/>
</dbReference>
<dbReference type="SUPFAM" id="SSF56091">
    <property type="entry name" value="DNA ligase/mRNA capping enzyme, catalytic domain"/>
    <property type="match status" value="1"/>
</dbReference>
<gene>
    <name evidence="3" type="ORF">K1J60_11255</name>
</gene>
<dbReference type="InterPro" id="IPR004843">
    <property type="entry name" value="Calcineurin-like_PHP"/>
</dbReference>
<dbReference type="Pfam" id="PF16542">
    <property type="entry name" value="PNKP_ligase"/>
    <property type="match status" value="1"/>
</dbReference>
<feature type="domain" description="Polynucleotide kinase-phosphatase ligase" evidence="2">
    <location>
        <begin position="454"/>
        <end position="831"/>
    </location>
</feature>
<reference evidence="3 4" key="1">
    <citation type="submission" date="2021-08" db="EMBL/GenBank/DDBJ databases">
        <authorList>
            <person name="Ping M."/>
        </authorList>
    </citation>
    <scope>NUCLEOTIDE SEQUENCE [LARGE SCALE GENOMIC DNA]</scope>
    <source>
        <strain evidence="3 4">MG28</strain>
    </source>
</reference>
<evidence type="ECO:0000313" key="3">
    <source>
        <dbReference type="EMBL" id="QYX82899.1"/>
    </source>
</evidence>
<dbReference type="Pfam" id="PF00149">
    <property type="entry name" value="Metallophos"/>
    <property type="match status" value="1"/>
</dbReference>
<accession>A0ABX8Y460</accession>
<dbReference type="GO" id="GO:0016301">
    <property type="term" value="F:kinase activity"/>
    <property type="evidence" value="ECO:0007669"/>
    <property type="project" value="UniProtKB-KW"/>
</dbReference>
<evidence type="ECO:0000259" key="1">
    <source>
        <dbReference type="Pfam" id="PF00149"/>
    </source>
</evidence>
<dbReference type="Pfam" id="PF13671">
    <property type="entry name" value="AAA_33"/>
    <property type="match status" value="1"/>
</dbReference>
<dbReference type="Gene3D" id="3.60.21.10">
    <property type="match status" value="1"/>
</dbReference>
<organism evidence="3 4">
    <name type="scientific">Streptomyces akebiae</name>
    <dbReference type="NCBI Taxonomy" id="2865673"/>
    <lineage>
        <taxon>Bacteria</taxon>
        <taxon>Bacillati</taxon>
        <taxon>Actinomycetota</taxon>
        <taxon>Actinomycetes</taxon>
        <taxon>Kitasatosporales</taxon>
        <taxon>Streptomycetaceae</taxon>
        <taxon>Streptomyces</taxon>
    </lineage>
</organism>
<dbReference type="InterPro" id="IPR027417">
    <property type="entry name" value="P-loop_NTPase"/>
</dbReference>
<keyword evidence="3" id="KW-0808">Transferase</keyword>
<dbReference type="EMBL" id="CP080647">
    <property type="protein sequence ID" value="QYX82899.1"/>
    <property type="molecule type" value="Genomic_DNA"/>
</dbReference>
<evidence type="ECO:0000313" key="4">
    <source>
        <dbReference type="Proteomes" id="UP000827138"/>
    </source>
</evidence>
<dbReference type="NCBIfam" id="TIGR04075">
    <property type="entry name" value="bacter_Pnkp"/>
    <property type="match status" value="1"/>
</dbReference>
<evidence type="ECO:0000259" key="2">
    <source>
        <dbReference type="Pfam" id="PF16542"/>
    </source>
</evidence>
<dbReference type="CDD" id="cd07423">
    <property type="entry name" value="MPP_Prp_like"/>
    <property type="match status" value="1"/>
</dbReference>
<dbReference type="Gene3D" id="3.40.50.300">
    <property type="entry name" value="P-loop containing nucleotide triphosphate hydrolases"/>
    <property type="match status" value="1"/>
</dbReference>
<keyword evidence="4" id="KW-1185">Reference proteome</keyword>
<name>A0ABX8Y460_9ACTN</name>
<dbReference type="InterPro" id="IPR041780">
    <property type="entry name" value="MPP_PrpE-like"/>
</dbReference>
<sequence length="836" mass="92204">MPVTDLSLVVLIGASGSGKSTFARRHFKPTEIISSDFCRGLVSDDENDQSATKDAFDVLHYIAGKRLAAGRRTVVDATSVQQESRRQLIELARKHDVLPIAVVLDVPEEVCAQRNAARTDRADMPRRVIQRHTRELRRSLRQLEREGFRKVHVLRGVEEVDNATVVTEKRFNDLTHLTGPFDIVGDIHGCASELETLLGTLGYVDGVHPEGRTAVFVGDLVDRGPDSPAVLRRVMSMVGSGNALCVPGNHENKYGRYLKGRNVQHTHGLAETIAQMEDESEEFKQEVRQFIDGLVSHYVLDGGKLVVCHAGLPEKYHGRTSGRVRSHALYGDTTGETDEFGLPVRYPWAEDYRGRAAVVYGHTPVPTATWLNNTICLDTGAVFGGKLTALRWPERELVEVPAEKVWYEPARPLATEAPGGHEGRPLDLADVRGRRVIETRHAGRVSVREENAAAALEVMSRFAVDPRVLPYLPPTMAPTATSRVDGYLEHPAEAFAQYKEDGVARVVCEEKHMGSRAVVLVCRDADAARARFGGGLTGSLYTRTGRPFFDDEARTELVLGRIREAVTAAGLWDELDTDWLLLDAELMPWSLKASGLLRTQYAAVGAASGAVFPGALTALEGAAARGVDVGDLLGRQRERATDAAAFTEAYRRYCWPTEGLDGVRLAPFQILAVQGRSLAALPHDEQLALLDRLVEYDVSGLLQTTRRLFVDTGDEASVRAGVDWWLEMTGRGGEGMVVKPVGALVRDGRGRLVQPGIKCRGREYLRIIYGPEYTRPENLARLRGRFLNHKRSLALREYALGLEALDRLAEGEPLWRVHEAVFGVLALESEPVDPRL</sequence>
<dbReference type="SUPFAM" id="SSF56300">
    <property type="entry name" value="Metallo-dependent phosphatases"/>
    <property type="match status" value="1"/>
</dbReference>
<dbReference type="SUPFAM" id="SSF52540">
    <property type="entry name" value="P-loop containing nucleoside triphosphate hydrolases"/>
    <property type="match status" value="1"/>
</dbReference>
<dbReference type="PANTHER" id="PTHR12435">
    <property type="match status" value="1"/>
</dbReference>
<feature type="domain" description="Calcineurin-like phosphoesterase" evidence="1">
    <location>
        <begin position="180"/>
        <end position="366"/>
    </location>
</feature>
<keyword evidence="3" id="KW-0418">Kinase</keyword>
<dbReference type="InterPro" id="IPR032380">
    <property type="entry name" value="PNKP_ligase_dom"/>
</dbReference>
<dbReference type="Proteomes" id="UP000827138">
    <property type="component" value="Chromosome"/>
</dbReference>
<proteinExistence type="predicted"/>
<protein>
    <submittedName>
        <fullName evidence="3">Polynucleotide kinase-phosphatase</fullName>
    </submittedName>
</protein>